<dbReference type="GO" id="GO:0035438">
    <property type="term" value="F:cyclic-di-GMP binding"/>
    <property type="evidence" value="ECO:0007669"/>
    <property type="project" value="InterPro"/>
</dbReference>
<evidence type="ECO:0000259" key="2">
    <source>
        <dbReference type="Pfam" id="PF07238"/>
    </source>
</evidence>
<keyword evidence="1" id="KW-0812">Transmembrane</keyword>
<evidence type="ECO:0000259" key="3">
    <source>
        <dbReference type="Pfam" id="PF12945"/>
    </source>
</evidence>
<accession>A0A419F5Y6</accession>
<dbReference type="Pfam" id="PF07238">
    <property type="entry name" value="PilZ"/>
    <property type="match status" value="1"/>
</dbReference>
<feature type="domain" description="PilZ" evidence="2">
    <location>
        <begin position="296"/>
        <end position="415"/>
    </location>
</feature>
<dbReference type="InterPro" id="IPR009875">
    <property type="entry name" value="PilZ_domain"/>
</dbReference>
<proteinExistence type="predicted"/>
<dbReference type="Proteomes" id="UP000285961">
    <property type="component" value="Unassembled WGS sequence"/>
</dbReference>
<keyword evidence="1" id="KW-0472">Membrane</keyword>
<keyword evidence="4" id="KW-0966">Cell projection</keyword>
<evidence type="ECO:0000313" key="5">
    <source>
        <dbReference type="Proteomes" id="UP000285961"/>
    </source>
</evidence>
<evidence type="ECO:0000313" key="4">
    <source>
        <dbReference type="EMBL" id="RJP73914.1"/>
    </source>
</evidence>
<dbReference type="InterPro" id="IPR009926">
    <property type="entry name" value="T3SS_YcgR_PilZN"/>
</dbReference>
<evidence type="ECO:0000256" key="1">
    <source>
        <dbReference type="SAM" id="Phobius"/>
    </source>
</evidence>
<keyword evidence="1" id="KW-1133">Transmembrane helix</keyword>
<feature type="transmembrane region" description="Helical" evidence="1">
    <location>
        <begin position="83"/>
        <end position="107"/>
    </location>
</feature>
<reference evidence="4 5" key="1">
    <citation type="journal article" date="2017" name="ISME J.">
        <title>Energy and carbon metabolisms in a deep terrestrial subsurface fluid microbial community.</title>
        <authorList>
            <person name="Momper L."/>
            <person name="Jungbluth S.P."/>
            <person name="Lee M.D."/>
            <person name="Amend J.P."/>
        </authorList>
    </citation>
    <scope>NUCLEOTIDE SEQUENCE [LARGE SCALE GENOMIC DNA]</scope>
    <source>
        <strain evidence="4">SURF_17</strain>
    </source>
</reference>
<dbReference type="AlphaFoldDB" id="A0A419F5Y6"/>
<organism evidence="4 5">
    <name type="scientific">Candidatus Abyssobacteria bacterium SURF_17</name>
    <dbReference type="NCBI Taxonomy" id="2093361"/>
    <lineage>
        <taxon>Bacteria</taxon>
        <taxon>Pseudomonadati</taxon>
        <taxon>Candidatus Hydrogenedentota</taxon>
        <taxon>Candidatus Abyssobacteria</taxon>
    </lineage>
</organism>
<keyword evidence="4" id="KW-0282">Flagellum</keyword>
<keyword evidence="4" id="KW-0969">Cilium</keyword>
<gene>
    <name evidence="4" type="ORF">C4532_03570</name>
</gene>
<dbReference type="EMBL" id="QZKI01000022">
    <property type="protein sequence ID" value="RJP73914.1"/>
    <property type="molecule type" value="Genomic_DNA"/>
</dbReference>
<dbReference type="Gene3D" id="2.40.10.220">
    <property type="entry name" value="predicted glycosyltransferase like domains"/>
    <property type="match status" value="1"/>
</dbReference>
<comment type="caution">
    <text evidence="4">The sequence shown here is derived from an EMBL/GenBank/DDBJ whole genome shotgun (WGS) entry which is preliminary data.</text>
</comment>
<protein>
    <submittedName>
        <fullName evidence="4">Flagellar brake protein</fullName>
    </submittedName>
</protein>
<sequence>MDMCGGAGLCAPTTRIAAASQRVDRISCGGATRRRVAPTIAKGPRYRFQNVGTGMIPIPLAIDPNYITILEYLRPPRPSAATLWWVLATILGAGLVFALFEIVSRYIRRSRQMKKSRDDFNQLTLVCQLAPEEVTLLRRLILVCGIRRPDRLFTSFELFNRCLEEQGPAASGPLSESDIARLRIIRNKVFFGERSRVPPIRSTHALRPNQWLHLRRMANGKVFMAPVIEAGDSGLLVATPRIKGQYMEVKPGERFEIYFWRDRDASYHFASEVIGQSGMHYLITIFKHVDDVERIQRRQYHRVETSIPVVAFPLPREELDRIGRNEPIIDTERPGLRGYVVDISGAGFAFVARAELKPNDLIYIDLPSEDEDSRIPVIGKILSVSRRGRTDEFIMHAEFAGLTTDAHEKIFRLIYSQARQEALPAV</sequence>
<feature type="domain" description="Type III secretion system flagellar brake protein YcgR PilZN" evidence="3">
    <location>
        <begin position="209"/>
        <end position="277"/>
    </location>
</feature>
<name>A0A419F5Y6_9BACT</name>
<dbReference type="Pfam" id="PF12945">
    <property type="entry name" value="PilZNR"/>
    <property type="match status" value="1"/>
</dbReference>